<organism evidence="1 2">
    <name type="scientific">Pseudoalteromonas lipolytica</name>
    <dbReference type="NCBI Taxonomy" id="570156"/>
    <lineage>
        <taxon>Bacteria</taxon>
        <taxon>Pseudomonadati</taxon>
        <taxon>Pseudomonadota</taxon>
        <taxon>Gammaproteobacteria</taxon>
        <taxon>Alteromonadales</taxon>
        <taxon>Pseudoalteromonadaceae</taxon>
        <taxon>Pseudoalteromonas</taxon>
    </lineage>
</organism>
<sequence length="166" mass="18901">MKSFVYISMMFALCGCKPAADSAWQMSSRLSFDGYPINWQAESIKGCEQCEFKKERLLEPDGVSDVITVFQQGQWRAEHRQSHQARIVFENGAHFLLVKTREDGLLELENKHAELKIITKLAQPFTVNIGENTYDAVISKFEEPRSDLGLSDPLPVKLDYTVLKSQ</sequence>
<reference evidence="1 2" key="1">
    <citation type="submission" date="2018-08" db="EMBL/GenBank/DDBJ databases">
        <title>Draft genome sequence of Pseudoalteromonas donghaensis HJ51.</title>
        <authorList>
            <person name="Oh J."/>
            <person name="Roh D."/>
        </authorList>
    </citation>
    <scope>NUCLEOTIDE SEQUENCE [LARGE SCALE GENOMIC DNA]</scope>
    <source>
        <strain evidence="1 2">HJ51</strain>
    </source>
</reference>
<dbReference type="Proteomes" id="UP000264605">
    <property type="component" value="Chromosome"/>
</dbReference>
<dbReference type="AlphaFoldDB" id="A0AAD0RZZ0"/>
<gene>
    <name evidence="1" type="ORF">D0907_10355</name>
</gene>
<dbReference type="GeneID" id="99505864"/>
<dbReference type="PROSITE" id="PS51257">
    <property type="entry name" value="PROKAR_LIPOPROTEIN"/>
    <property type="match status" value="1"/>
</dbReference>
<dbReference type="EMBL" id="CP032090">
    <property type="protein sequence ID" value="AXV65640.1"/>
    <property type="molecule type" value="Genomic_DNA"/>
</dbReference>
<evidence type="ECO:0000313" key="2">
    <source>
        <dbReference type="Proteomes" id="UP000264605"/>
    </source>
</evidence>
<accession>A0AAD0RZZ0</accession>
<protein>
    <submittedName>
        <fullName evidence="1">Uncharacterized protein</fullName>
    </submittedName>
</protein>
<name>A0AAD0RZZ0_9GAMM</name>
<evidence type="ECO:0000313" key="1">
    <source>
        <dbReference type="EMBL" id="AXV65640.1"/>
    </source>
</evidence>
<dbReference type="RefSeq" id="WP_118844429.1">
    <property type="nucleotide sequence ID" value="NZ_CP032090.1"/>
</dbReference>
<dbReference type="KEGG" id="pdj:D0907_10355"/>
<proteinExistence type="predicted"/>